<reference evidence="1 2" key="1">
    <citation type="submission" date="2021-05" db="EMBL/GenBank/DDBJ databases">
        <title>Genome Assembly of Synthetic Allotetraploid Brassica napus Reveals Homoeologous Exchanges between Subgenomes.</title>
        <authorList>
            <person name="Davis J.T."/>
        </authorList>
    </citation>
    <scope>NUCLEOTIDE SEQUENCE [LARGE SCALE GENOMIC DNA]</scope>
    <source>
        <strain evidence="2">cv. Da-Ae</strain>
        <tissue evidence="1">Seedling</tissue>
    </source>
</reference>
<evidence type="ECO:0000313" key="1">
    <source>
        <dbReference type="EMBL" id="KAH0888313.1"/>
    </source>
</evidence>
<protein>
    <submittedName>
        <fullName evidence="1">Uncharacterized protein</fullName>
    </submittedName>
</protein>
<organism evidence="1 2">
    <name type="scientific">Brassica napus</name>
    <name type="common">Rape</name>
    <dbReference type="NCBI Taxonomy" id="3708"/>
    <lineage>
        <taxon>Eukaryota</taxon>
        <taxon>Viridiplantae</taxon>
        <taxon>Streptophyta</taxon>
        <taxon>Embryophyta</taxon>
        <taxon>Tracheophyta</taxon>
        <taxon>Spermatophyta</taxon>
        <taxon>Magnoliopsida</taxon>
        <taxon>eudicotyledons</taxon>
        <taxon>Gunneridae</taxon>
        <taxon>Pentapetalae</taxon>
        <taxon>rosids</taxon>
        <taxon>malvids</taxon>
        <taxon>Brassicales</taxon>
        <taxon>Brassicaceae</taxon>
        <taxon>Brassiceae</taxon>
        <taxon>Brassica</taxon>
    </lineage>
</organism>
<name>A0ABQ8A7D4_BRANA</name>
<comment type="caution">
    <text evidence="1">The sequence shown here is derived from an EMBL/GenBank/DDBJ whole genome shotgun (WGS) entry which is preliminary data.</text>
</comment>
<evidence type="ECO:0000313" key="2">
    <source>
        <dbReference type="Proteomes" id="UP000824890"/>
    </source>
</evidence>
<gene>
    <name evidence="1" type="ORF">HID58_050742</name>
</gene>
<sequence>MASPSSTLPSPSSNSGKLQDHLLLTLGASSAKSNGAMGSESLLHQEANSATLASVSPPLSLSPSVEASGTHVSLPVLNAQAAPLVYKCDSQVPHHVPAPPLIATQASLSQFVPSLGSWAKPLIFKPPVTPPDPSTLRGYDLALVGNQLAALWPTLNDEILNKQHKSKHPTRSLQIPIEKMPPPELKADGTLRFPWAARLGPQSRNLYRAASPTYRFDDVSTESQVAPAASPSLITSTAILADVLSAHAATTTPIMETVPSNNISKEVQKTSVVDPVTTTPNANVFESPSCFSVLGDVDEAELESMGSLSLTRGGRETKPPIKYQDLEWKTIQWKGKHGPRGRGSKR</sequence>
<keyword evidence="2" id="KW-1185">Reference proteome</keyword>
<dbReference type="EMBL" id="JAGKQM010000013">
    <property type="protein sequence ID" value="KAH0888313.1"/>
    <property type="molecule type" value="Genomic_DNA"/>
</dbReference>
<dbReference type="Proteomes" id="UP000824890">
    <property type="component" value="Unassembled WGS sequence"/>
</dbReference>
<accession>A0ABQ8A7D4</accession>
<proteinExistence type="predicted"/>